<gene>
    <name evidence="2" type="ORF">AACH06_14925</name>
</gene>
<dbReference type="EMBL" id="JBBUTG010000009">
    <property type="protein sequence ID" value="MEK8032118.1"/>
    <property type="molecule type" value="Genomic_DNA"/>
</dbReference>
<evidence type="ECO:0000256" key="1">
    <source>
        <dbReference type="SAM" id="SignalP"/>
    </source>
</evidence>
<evidence type="ECO:0000313" key="3">
    <source>
        <dbReference type="Proteomes" id="UP001371218"/>
    </source>
</evidence>
<accession>A0ABU9BRN2</accession>
<keyword evidence="1" id="KW-0732">Signal</keyword>
<dbReference type="Proteomes" id="UP001371218">
    <property type="component" value="Unassembled WGS sequence"/>
</dbReference>
<organism evidence="2 3">
    <name type="scientific">Ideonella lacteola</name>
    <dbReference type="NCBI Taxonomy" id="2984193"/>
    <lineage>
        <taxon>Bacteria</taxon>
        <taxon>Pseudomonadati</taxon>
        <taxon>Pseudomonadota</taxon>
        <taxon>Betaproteobacteria</taxon>
        <taxon>Burkholderiales</taxon>
        <taxon>Sphaerotilaceae</taxon>
        <taxon>Ideonella</taxon>
    </lineage>
</organism>
<name>A0ABU9BRN2_9BURK</name>
<reference evidence="2 3" key="1">
    <citation type="submission" date="2024-04" db="EMBL/GenBank/DDBJ databases">
        <title>Novel species of the genus Ideonella isolated from streams.</title>
        <authorList>
            <person name="Lu H."/>
        </authorList>
    </citation>
    <scope>NUCLEOTIDE SEQUENCE [LARGE SCALE GENOMIC DNA]</scope>
    <source>
        <strain evidence="2 3">DXS29W</strain>
    </source>
</reference>
<protein>
    <submittedName>
        <fullName evidence="2">Uncharacterized protein</fullName>
    </submittedName>
</protein>
<feature type="signal peptide" evidence="1">
    <location>
        <begin position="1"/>
        <end position="24"/>
    </location>
</feature>
<dbReference type="RefSeq" id="WP_341426532.1">
    <property type="nucleotide sequence ID" value="NZ_JBBUTG010000009.1"/>
</dbReference>
<evidence type="ECO:0000313" key="2">
    <source>
        <dbReference type="EMBL" id="MEK8032118.1"/>
    </source>
</evidence>
<keyword evidence="3" id="KW-1185">Reference proteome</keyword>
<proteinExistence type="predicted"/>
<comment type="caution">
    <text evidence="2">The sequence shown here is derived from an EMBL/GenBank/DDBJ whole genome shotgun (WGS) entry which is preliminary data.</text>
</comment>
<sequence length="164" mass="17378">MKRFDTIRHVACAALAAASWAAVASDAVQPTALPTPVGPLKLTKTYIDAGTMSGASLPSSTFVTVGTPVEVNCTVTTGCTVSASLEAQIRQVGANSASLCFYVDGASVTCPSNDRMSATTGFKVMSHLSTAKIITGTHTLEMRAYSELPNQLYRYQAEYRIFNK</sequence>
<feature type="chain" id="PRO_5046671897" evidence="1">
    <location>
        <begin position="25"/>
        <end position="164"/>
    </location>
</feature>